<dbReference type="InterPro" id="IPR036869">
    <property type="entry name" value="J_dom_sf"/>
</dbReference>
<evidence type="ECO:0000256" key="1">
    <source>
        <dbReference type="ARBA" id="ARBA00004123"/>
    </source>
</evidence>
<dbReference type="Pfam" id="PF00226">
    <property type="entry name" value="DnaJ"/>
    <property type="match status" value="1"/>
</dbReference>
<dbReference type="EMBL" id="PZQS01000014">
    <property type="protein sequence ID" value="PVD18979.1"/>
    <property type="molecule type" value="Genomic_DNA"/>
</dbReference>
<dbReference type="Gene3D" id="1.10.287.110">
    <property type="entry name" value="DnaJ domain"/>
    <property type="match status" value="1"/>
</dbReference>
<dbReference type="Gene3D" id="3.30.70.330">
    <property type="match status" value="1"/>
</dbReference>
<protein>
    <recommendedName>
        <fullName evidence="7">DnaJ homolog subfamily C member 17</fullName>
    </recommendedName>
</protein>
<dbReference type="SUPFAM" id="SSF54928">
    <property type="entry name" value="RNA-binding domain, RBD"/>
    <property type="match status" value="1"/>
</dbReference>
<name>A0A2T7NCT4_POMCA</name>
<dbReference type="GO" id="GO:0003723">
    <property type="term" value="F:RNA binding"/>
    <property type="evidence" value="ECO:0007669"/>
    <property type="project" value="InterPro"/>
</dbReference>
<comment type="caution">
    <text evidence="10">The sequence shown here is derived from an EMBL/GenBank/DDBJ whole genome shotgun (WGS) entry which is preliminary data.</text>
</comment>
<dbReference type="GO" id="GO:0005681">
    <property type="term" value="C:spliceosomal complex"/>
    <property type="evidence" value="ECO:0007669"/>
    <property type="project" value="TreeGrafter"/>
</dbReference>
<dbReference type="InterPro" id="IPR052094">
    <property type="entry name" value="Pre-mRNA-splicing_ERAD"/>
</dbReference>
<dbReference type="STRING" id="400727.A0A2T7NCT4"/>
<evidence type="ECO:0000256" key="5">
    <source>
        <dbReference type="ARBA" id="ARBA00023242"/>
    </source>
</evidence>
<dbReference type="OMA" id="NPLHFQW"/>
<dbReference type="GO" id="GO:0000390">
    <property type="term" value="P:spliceosomal complex disassembly"/>
    <property type="evidence" value="ECO:0007669"/>
    <property type="project" value="TreeGrafter"/>
</dbReference>
<evidence type="ECO:0000256" key="8">
    <source>
        <dbReference type="SAM" id="MobiDB-lite"/>
    </source>
</evidence>
<dbReference type="InterPro" id="IPR000504">
    <property type="entry name" value="RRM_dom"/>
</dbReference>
<dbReference type="InterPro" id="IPR001623">
    <property type="entry name" value="DnaJ_domain"/>
</dbReference>
<keyword evidence="3" id="KW-0963">Cytoplasm</keyword>
<gene>
    <name evidence="10" type="ORF">C0Q70_21538</name>
</gene>
<evidence type="ECO:0000256" key="7">
    <source>
        <dbReference type="ARBA" id="ARBA00074360"/>
    </source>
</evidence>
<feature type="compositionally biased region" description="Basic and acidic residues" evidence="8">
    <location>
        <begin position="87"/>
        <end position="116"/>
    </location>
</feature>
<feature type="domain" description="J" evidence="9">
    <location>
        <begin position="10"/>
        <end position="75"/>
    </location>
</feature>
<dbReference type="InterPro" id="IPR012677">
    <property type="entry name" value="Nucleotide-bd_a/b_plait_sf"/>
</dbReference>
<comment type="function">
    <text evidence="6">May negatively affect PAX8-induced thyroglobulin/TG transcription.</text>
</comment>
<keyword evidence="5" id="KW-0539">Nucleus</keyword>
<dbReference type="AlphaFoldDB" id="A0A2T7NCT4"/>
<dbReference type="SUPFAM" id="SSF46565">
    <property type="entry name" value="Chaperone J-domain"/>
    <property type="match status" value="1"/>
</dbReference>
<dbReference type="InterPro" id="IPR035979">
    <property type="entry name" value="RBD_domain_sf"/>
</dbReference>
<proteinExistence type="predicted"/>
<dbReference type="Pfam" id="PF00076">
    <property type="entry name" value="RRM_1"/>
    <property type="match status" value="1"/>
</dbReference>
<dbReference type="PRINTS" id="PR00625">
    <property type="entry name" value="JDOMAIN"/>
</dbReference>
<dbReference type="FunFam" id="1.10.287.110:FF:000059">
    <property type="entry name" value="dnaJ homolog subfamily C member 17"/>
    <property type="match status" value="1"/>
</dbReference>
<dbReference type="CDD" id="cd06257">
    <property type="entry name" value="DnaJ"/>
    <property type="match status" value="1"/>
</dbReference>
<dbReference type="OrthoDB" id="259708at2759"/>
<evidence type="ECO:0000256" key="4">
    <source>
        <dbReference type="ARBA" id="ARBA00023186"/>
    </source>
</evidence>
<sequence>MASKDILKMDLYGILGVSEEATEKEIIKAYRKKALKCHPDKNPDNPKAIELFQELSKALEVLTDSSAKAAYDNVLRAKKAAEKRHRQLDDKRKKLKEDLEAREQRADQRKSDDIKKKAQQNLAAEIERLRKEGSRLLEKEQELLTQKVHSGEAVEEDERVTISVSPKIKVRWNSKKDDSAGTYTEDVLHVLFSRYGPIAAVVFSSRKKGSAIIEFETVTAMLAKAEEEVGNVANPLTVTWLSGKPADDFSAQNQAATASVPTFPTAPEVPNVFSRRESCVTSRDYESLVLMKMRQAEERKKLIEQMMKEDEESGK</sequence>
<reference evidence="10 11" key="1">
    <citation type="submission" date="2018-04" db="EMBL/GenBank/DDBJ databases">
        <title>The genome of golden apple snail Pomacea canaliculata provides insight into stress tolerance and invasive adaptation.</title>
        <authorList>
            <person name="Liu C."/>
            <person name="Liu B."/>
            <person name="Ren Y."/>
            <person name="Zhang Y."/>
            <person name="Wang H."/>
            <person name="Li S."/>
            <person name="Jiang F."/>
            <person name="Yin L."/>
            <person name="Zhang G."/>
            <person name="Qian W."/>
            <person name="Fan W."/>
        </authorList>
    </citation>
    <scope>NUCLEOTIDE SEQUENCE [LARGE SCALE GENOMIC DNA]</scope>
    <source>
        <strain evidence="10">SZHN2017</strain>
        <tissue evidence="10">Muscle</tissue>
    </source>
</reference>
<evidence type="ECO:0000256" key="2">
    <source>
        <dbReference type="ARBA" id="ARBA00004496"/>
    </source>
</evidence>
<keyword evidence="4" id="KW-0143">Chaperone</keyword>
<dbReference type="InterPro" id="IPR034254">
    <property type="entry name" value="DNAJC17_RRM"/>
</dbReference>
<dbReference type="PANTHER" id="PTHR44313:SF1">
    <property type="entry name" value="DNAJ HOMOLOG SUBFAMILY C MEMBER 17"/>
    <property type="match status" value="1"/>
</dbReference>
<dbReference type="Proteomes" id="UP000245119">
    <property type="component" value="Linkage Group LG14"/>
</dbReference>
<evidence type="ECO:0000256" key="6">
    <source>
        <dbReference type="ARBA" id="ARBA00053783"/>
    </source>
</evidence>
<dbReference type="SMART" id="SM00271">
    <property type="entry name" value="DnaJ"/>
    <property type="match status" value="1"/>
</dbReference>
<organism evidence="10 11">
    <name type="scientific">Pomacea canaliculata</name>
    <name type="common">Golden apple snail</name>
    <dbReference type="NCBI Taxonomy" id="400727"/>
    <lineage>
        <taxon>Eukaryota</taxon>
        <taxon>Metazoa</taxon>
        <taxon>Spiralia</taxon>
        <taxon>Lophotrochozoa</taxon>
        <taxon>Mollusca</taxon>
        <taxon>Gastropoda</taxon>
        <taxon>Caenogastropoda</taxon>
        <taxon>Architaenioglossa</taxon>
        <taxon>Ampullarioidea</taxon>
        <taxon>Ampullariidae</taxon>
        <taxon>Pomacea</taxon>
    </lineage>
</organism>
<dbReference type="PROSITE" id="PS50076">
    <property type="entry name" value="DNAJ_2"/>
    <property type="match status" value="1"/>
</dbReference>
<accession>A0A2T7NCT4</accession>
<evidence type="ECO:0000313" key="11">
    <source>
        <dbReference type="Proteomes" id="UP000245119"/>
    </source>
</evidence>
<evidence type="ECO:0000313" key="10">
    <source>
        <dbReference type="EMBL" id="PVD18979.1"/>
    </source>
</evidence>
<evidence type="ECO:0000256" key="3">
    <source>
        <dbReference type="ARBA" id="ARBA00022490"/>
    </source>
</evidence>
<dbReference type="CDD" id="cd12429">
    <property type="entry name" value="RRM_DNAJC17"/>
    <property type="match status" value="1"/>
</dbReference>
<evidence type="ECO:0000259" key="9">
    <source>
        <dbReference type="PROSITE" id="PS50076"/>
    </source>
</evidence>
<feature type="region of interest" description="Disordered" evidence="8">
    <location>
        <begin position="82"/>
        <end position="116"/>
    </location>
</feature>
<keyword evidence="11" id="KW-1185">Reference proteome</keyword>
<dbReference type="GO" id="GO:0005737">
    <property type="term" value="C:cytoplasm"/>
    <property type="evidence" value="ECO:0007669"/>
    <property type="project" value="UniProtKB-SubCell"/>
</dbReference>
<comment type="subcellular location">
    <subcellularLocation>
        <location evidence="2">Cytoplasm</location>
    </subcellularLocation>
    <subcellularLocation>
        <location evidence="1">Nucleus</location>
    </subcellularLocation>
</comment>
<dbReference type="PANTHER" id="PTHR44313">
    <property type="entry name" value="DNAJ HOMOLOG SUBFAMILY C MEMBER 17"/>
    <property type="match status" value="1"/>
</dbReference>